<dbReference type="EMBL" id="LT629736">
    <property type="protein sequence ID" value="SDS72827.1"/>
    <property type="molecule type" value="Genomic_DNA"/>
</dbReference>
<dbReference type="InterPro" id="IPR023679">
    <property type="entry name" value="UPF0761_bac"/>
</dbReference>
<dbReference type="Pfam" id="PF03631">
    <property type="entry name" value="Virul_fac_BrkB"/>
    <property type="match status" value="1"/>
</dbReference>
<keyword evidence="9" id="KW-1185">Reference proteome</keyword>
<proteinExistence type="inferred from homology"/>
<dbReference type="STRING" id="487184.SAMN05216421_2073"/>
<dbReference type="AlphaFoldDB" id="A0A1H1UJZ7"/>
<dbReference type="PANTHER" id="PTHR30213">
    <property type="entry name" value="INNER MEMBRANE PROTEIN YHJD"/>
    <property type="match status" value="1"/>
</dbReference>
<dbReference type="NCBIfam" id="TIGR00765">
    <property type="entry name" value="yihY_not_rbn"/>
    <property type="match status" value="1"/>
</dbReference>
<feature type="transmembrane region" description="Helical" evidence="7">
    <location>
        <begin position="235"/>
        <end position="257"/>
    </location>
</feature>
<feature type="transmembrane region" description="Helical" evidence="7">
    <location>
        <begin position="175"/>
        <end position="194"/>
    </location>
</feature>
<evidence type="ECO:0000256" key="2">
    <source>
        <dbReference type="ARBA" id="ARBA00022475"/>
    </source>
</evidence>
<evidence type="ECO:0000256" key="7">
    <source>
        <dbReference type="HAMAP-Rule" id="MF_00672"/>
    </source>
</evidence>
<reference evidence="9" key="1">
    <citation type="submission" date="2016-10" db="EMBL/GenBank/DDBJ databases">
        <authorList>
            <person name="Varghese N."/>
            <person name="Submissions S."/>
        </authorList>
    </citation>
    <scope>NUCLEOTIDE SEQUENCE [LARGE SCALE GENOMIC DNA]</scope>
    <source>
        <strain evidence="9">NRRL B-51270</strain>
    </source>
</reference>
<dbReference type="OrthoDB" id="9808671at2"/>
<keyword evidence="2 7" id="KW-1003">Cell membrane</keyword>
<dbReference type="GO" id="GO:0005886">
    <property type="term" value="C:plasma membrane"/>
    <property type="evidence" value="ECO:0007669"/>
    <property type="project" value="UniProtKB-SubCell"/>
</dbReference>
<sequence>MPPQVQQLTFFCRYLAKRFLEDNCPKNAAALTYTTLFAVVPMMTVSYAMLAAIPAFSEVGNQIENFIFQNFVPATGVAVQQYLSDFSNQARQLTGIGVAVLIVTAFLMITNIEKSFNAIWRIKQPRRGVSSFLLYWAVLSLGPLLLGAGFVVSTYLTSLAFMGEGSAYASAGRWMLGWVPLLLSMAAFTLLFVAVPNTRVPLRHGLVGGILVALLFEGAKACFALYVALFPGYQLIYGAFAAFPLFLLWIYISWLIILAGAELVANLGNGSAWNRPVYPWLVNLLGLLKMLLDAQHRGESVDLHKVNRAGWVVHEHLWLDLTSWLETRRLITRTHQGGYVLSRDPGRMDMAELLAILPEPMPPVATLPNQLEGNPSWYPRFVAAAAELEAQRERILSGSLKYWLGEGEDDVVDAASSGQRGADR</sequence>
<evidence type="ECO:0000256" key="6">
    <source>
        <dbReference type="ARBA" id="ARBA00023136"/>
    </source>
</evidence>
<dbReference type="HAMAP" id="MF_00672">
    <property type="entry name" value="UPF0761"/>
    <property type="match status" value="1"/>
</dbReference>
<protein>
    <recommendedName>
        <fullName evidence="7">UPF0761 membrane protein SAMN05216421_2073</fullName>
    </recommendedName>
</protein>
<evidence type="ECO:0000313" key="8">
    <source>
        <dbReference type="EMBL" id="SDS72827.1"/>
    </source>
</evidence>
<evidence type="ECO:0000313" key="9">
    <source>
        <dbReference type="Proteomes" id="UP000243207"/>
    </source>
</evidence>
<feature type="transmembrane region" description="Helical" evidence="7">
    <location>
        <begin position="36"/>
        <end position="56"/>
    </location>
</feature>
<dbReference type="PANTHER" id="PTHR30213:SF0">
    <property type="entry name" value="UPF0761 MEMBRANE PROTEIN YIHY"/>
    <property type="match status" value="1"/>
</dbReference>
<accession>A0A1H1UJZ7</accession>
<keyword evidence="4 7" id="KW-0812">Transmembrane</keyword>
<feature type="transmembrane region" description="Helical" evidence="7">
    <location>
        <begin position="93"/>
        <end position="112"/>
    </location>
</feature>
<keyword evidence="3" id="KW-0997">Cell inner membrane</keyword>
<name>A0A1H1UJZ7_9GAMM</name>
<feature type="transmembrane region" description="Helical" evidence="7">
    <location>
        <begin position="133"/>
        <end position="155"/>
    </location>
</feature>
<gene>
    <name evidence="8" type="ORF">SAMN05216421_2073</name>
</gene>
<keyword evidence="5 7" id="KW-1133">Transmembrane helix</keyword>
<keyword evidence="6 7" id="KW-0472">Membrane</keyword>
<dbReference type="Proteomes" id="UP000243207">
    <property type="component" value="Chromosome I"/>
</dbReference>
<dbReference type="InterPro" id="IPR017039">
    <property type="entry name" value="Virul_fac_BrkB"/>
</dbReference>
<evidence type="ECO:0000256" key="3">
    <source>
        <dbReference type="ARBA" id="ARBA00022519"/>
    </source>
</evidence>
<comment type="similarity">
    <text evidence="7">Belongs to the UPF0761 family.</text>
</comment>
<comment type="subcellular location">
    <subcellularLocation>
        <location evidence="1 7">Cell membrane</location>
        <topology evidence="1 7">Multi-pass membrane protein</topology>
    </subcellularLocation>
</comment>
<organism evidence="8 9">
    <name type="scientific">Halopseudomonas xinjiangensis</name>
    <dbReference type="NCBI Taxonomy" id="487184"/>
    <lineage>
        <taxon>Bacteria</taxon>
        <taxon>Pseudomonadati</taxon>
        <taxon>Pseudomonadota</taxon>
        <taxon>Gammaproteobacteria</taxon>
        <taxon>Pseudomonadales</taxon>
        <taxon>Pseudomonadaceae</taxon>
        <taxon>Halopseudomonas</taxon>
    </lineage>
</organism>
<evidence type="ECO:0000256" key="4">
    <source>
        <dbReference type="ARBA" id="ARBA00022692"/>
    </source>
</evidence>
<evidence type="ECO:0000256" key="5">
    <source>
        <dbReference type="ARBA" id="ARBA00022989"/>
    </source>
</evidence>
<dbReference type="RefSeq" id="WP_093394169.1">
    <property type="nucleotide sequence ID" value="NZ_LT629736.1"/>
</dbReference>
<evidence type="ECO:0000256" key="1">
    <source>
        <dbReference type="ARBA" id="ARBA00004651"/>
    </source>
</evidence>
<feature type="transmembrane region" description="Helical" evidence="7">
    <location>
        <begin position="206"/>
        <end position="229"/>
    </location>
</feature>